<keyword evidence="2 5" id="KW-0812">Transmembrane</keyword>
<dbReference type="Proteomes" id="UP000239814">
    <property type="component" value="Chromosome"/>
</dbReference>
<dbReference type="GO" id="GO:0140359">
    <property type="term" value="F:ABC-type transporter activity"/>
    <property type="evidence" value="ECO:0007669"/>
    <property type="project" value="InterPro"/>
</dbReference>
<dbReference type="NCBIfam" id="TIGR03057">
    <property type="entry name" value="xxxLxxG_by_4"/>
    <property type="match status" value="4"/>
</dbReference>
<feature type="transmembrane region" description="Helical" evidence="5">
    <location>
        <begin position="21"/>
        <end position="43"/>
    </location>
</feature>
<name>A0A2S0KBK2_9ACTN</name>
<dbReference type="NCBIfam" id="TIGR03061">
    <property type="entry name" value="pip_yhgE_Nterm"/>
    <property type="match status" value="1"/>
</dbReference>
<dbReference type="NCBIfam" id="TIGR03062">
    <property type="entry name" value="pip_yhgE_Cterm"/>
    <property type="match status" value="1"/>
</dbReference>
<feature type="domain" description="ABC-2 type transporter transmembrane" evidence="6">
    <location>
        <begin position="24"/>
        <end position="164"/>
    </location>
</feature>
<dbReference type="InterPro" id="IPR013525">
    <property type="entry name" value="ABC2_TM"/>
</dbReference>
<accession>A0A2S0KBK2</accession>
<dbReference type="InterPro" id="IPR017501">
    <property type="entry name" value="Phage_infect_YhgE_C"/>
</dbReference>
<feature type="transmembrane region" description="Helical" evidence="5">
    <location>
        <begin position="566"/>
        <end position="587"/>
    </location>
</feature>
<dbReference type="Pfam" id="PF12698">
    <property type="entry name" value="ABC2_membrane_3"/>
    <property type="match status" value="2"/>
</dbReference>
<dbReference type="EMBL" id="CP027433">
    <property type="protein sequence ID" value="AVL99076.1"/>
    <property type="molecule type" value="Genomic_DNA"/>
</dbReference>
<dbReference type="PANTHER" id="PTHR43077">
    <property type="entry name" value="TRANSPORT PERMEASE YVFS-RELATED"/>
    <property type="match status" value="1"/>
</dbReference>
<evidence type="ECO:0000313" key="8">
    <source>
        <dbReference type="Proteomes" id="UP000239814"/>
    </source>
</evidence>
<proteinExistence type="predicted"/>
<reference evidence="7 8" key="1">
    <citation type="submission" date="2018-03" db="EMBL/GenBank/DDBJ databases">
        <title>Characteristics and genome of n-alkane degrading marine bacteria Gordonia iterans isolated from crude oil contaminated in Tae-an, South Korea.</title>
        <authorList>
            <person name="Lee S.-S."/>
            <person name="Kim H."/>
        </authorList>
    </citation>
    <scope>NUCLEOTIDE SEQUENCE [LARGE SCALE GENOMIC DNA]</scope>
    <source>
        <strain evidence="7 8">Co17</strain>
    </source>
</reference>
<dbReference type="Gene3D" id="3.40.1710.10">
    <property type="entry name" value="abc type-2 transporter like domain"/>
    <property type="match status" value="1"/>
</dbReference>
<dbReference type="OrthoDB" id="9811483at2"/>
<feature type="transmembrane region" description="Helical" evidence="5">
    <location>
        <begin position="629"/>
        <end position="651"/>
    </location>
</feature>
<dbReference type="AlphaFoldDB" id="A0A2S0KBK2"/>
<keyword evidence="3 5" id="KW-1133">Transmembrane helix</keyword>
<feature type="transmembrane region" description="Helical" evidence="5">
    <location>
        <begin position="468"/>
        <end position="492"/>
    </location>
</feature>
<evidence type="ECO:0000313" key="7">
    <source>
        <dbReference type="EMBL" id="AVL99076.1"/>
    </source>
</evidence>
<dbReference type="PANTHER" id="PTHR43077:SF5">
    <property type="entry name" value="PHAGE INFECTION PROTEIN"/>
    <property type="match status" value="1"/>
</dbReference>
<dbReference type="InterPro" id="IPR017500">
    <property type="entry name" value="Phage_infect_YhgE_N"/>
</dbReference>
<dbReference type="InterPro" id="IPR023908">
    <property type="entry name" value="xxxLxxG_rpt"/>
</dbReference>
<sequence length="668" mass="69327">MFAGMSLGTELKRYSKGVMPRVAIITIVLLPLLYGAMYLWVFWNPFDEVNKLPVALVNEDTGASSQGRDLRAGDEVAASLQASGQLDLRPTDAADAADGLAHGRYYFTITIPTDFSAAIASATGDDPRKATIDFTFNDANNYLASVIGNNAATQVVDAINEKIGEQAVDQVLLGLQSAGGGLVRAADGAGQLAEGLGRANDGAQKLADGAGELSSNLVTARDGAAKLADGNAKLADGITAATDPLVPLLAEAQSLKVSAQTAKDLGQVSAQLSGLLGAVGEAGTQQSQAAQTLSKVLTTLRRSGDPNQRALADALTPVLSFLQTGGVDPGTTAQAQRLGAQTEMLSKQFADPESPLRSMLEQLNSGGLDQKVTELRSGAQQLKTGSQSLADGLVQLTDGSRKLGSGANELAEGMPQLHDGAQQLATGLSDGVRQIPDFGGDAQRQTVAGNMSTPVALKSVTHNPAPTFGAGFAPFFLTLALFIGAMIILMLIKPLQTRSVIGGLGGLRSVLASYWPAVALAAAQVVVMFTVAHYGVGLNAAHAVGLLLFMLLIAGSFLAVIQMLNILLGVAVGRVATLAFLMVQIVASGGIYPVPTTATPAQVLHPWDPMSYAVTGMRQMISGGVDGRFWTAVAVLGSILVVSMLISAWGVRRNRQYSMVQLFPPIQV</sequence>
<keyword evidence="8" id="KW-1185">Reference proteome</keyword>
<feature type="transmembrane region" description="Helical" evidence="5">
    <location>
        <begin position="540"/>
        <end position="561"/>
    </location>
</feature>
<dbReference type="InterPro" id="IPR051328">
    <property type="entry name" value="T7SS_ABC-Transporter"/>
</dbReference>
<protein>
    <recommendedName>
        <fullName evidence="6">ABC-2 type transporter transmembrane domain-containing protein</fullName>
    </recommendedName>
</protein>
<evidence type="ECO:0000256" key="4">
    <source>
        <dbReference type="ARBA" id="ARBA00023136"/>
    </source>
</evidence>
<dbReference type="RefSeq" id="WP_105940825.1">
    <property type="nucleotide sequence ID" value="NZ_CP027433.1"/>
</dbReference>
<keyword evidence="4 5" id="KW-0472">Membrane</keyword>
<feature type="domain" description="ABC-2 type transporter transmembrane" evidence="6">
    <location>
        <begin position="432"/>
        <end position="649"/>
    </location>
</feature>
<evidence type="ECO:0000256" key="3">
    <source>
        <dbReference type="ARBA" id="ARBA00022989"/>
    </source>
</evidence>
<evidence type="ECO:0000259" key="6">
    <source>
        <dbReference type="Pfam" id="PF12698"/>
    </source>
</evidence>
<dbReference type="KEGG" id="git:C6V83_01000"/>
<evidence type="ECO:0000256" key="2">
    <source>
        <dbReference type="ARBA" id="ARBA00022692"/>
    </source>
</evidence>
<dbReference type="GO" id="GO:0016020">
    <property type="term" value="C:membrane"/>
    <property type="evidence" value="ECO:0007669"/>
    <property type="project" value="UniProtKB-SubCell"/>
</dbReference>
<evidence type="ECO:0000256" key="5">
    <source>
        <dbReference type="SAM" id="Phobius"/>
    </source>
</evidence>
<comment type="subcellular location">
    <subcellularLocation>
        <location evidence="1">Membrane</location>
        <topology evidence="1">Multi-pass membrane protein</topology>
    </subcellularLocation>
</comment>
<evidence type="ECO:0000256" key="1">
    <source>
        <dbReference type="ARBA" id="ARBA00004141"/>
    </source>
</evidence>
<organism evidence="7 8">
    <name type="scientific">Gordonia iterans</name>
    <dbReference type="NCBI Taxonomy" id="1004901"/>
    <lineage>
        <taxon>Bacteria</taxon>
        <taxon>Bacillati</taxon>
        <taxon>Actinomycetota</taxon>
        <taxon>Actinomycetes</taxon>
        <taxon>Mycobacteriales</taxon>
        <taxon>Gordoniaceae</taxon>
        <taxon>Gordonia</taxon>
    </lineage>
</organism>
<gene>
    <name evidence="7" type="ORF">C6V83_01000</name>
</gene>
<feature type="transmembrane region" description="Helical" evidence="5">
    <location>
        <begin position="513"/>
        <end position="534"/>
    </location>
</feature>